<feature type="compositionally biased region" description="Polar residues" evidence="22">
    <location>
        <begin position="1"/>
        <end position="28"/>
    </location>
</feature>
<comment type="catalytic activity">
    <reaction evidence="12">
        <text>(13S,14S)-epoxy-(4Z,7Z,9E,11E,16Z,19Z)-docosahexaenoate + glutathione = (13R)-S-glutathionyl-(14S)-hydroxy-(4Z,7Z,9E,11E,16Z,19Z)-docosahexaenoate</text>
        <dbReference type="Rhea" id="RHEA:53508"/>
        <dbReference type="ChEBI" id="CHEBI:57925"/>
        <dbReference type="ChEBI" id="CHEBI:131958"/>
        <dbReference type="ChEBI" id="CHEBI:137407"/>
    </reaction>
    <physiologicalReaction direction="left-to-right" evidence="12">
        <dbReference type="Rhea" id="RHEA:53509"/>
    </physiologicalReaction>
</comment>
<name>A0A9D3NTZ5_9TELE</name>
<evidence type="ECO:0000313" key="24">
    <source>
        <dbReference type="EMBL" id="KAG7328973.1"/>
    </source>
</evidence>
<dbReference type="Pfam" id="PF01124">
    <property type="entry name" value="MAPEG"/>
    <property type="match status" value="1"/>
</dbReference>
<dbReference type="SUPFAM" id="SSF161084">
    <property type="entry name" value="MAPEG domain-like"/>
    <property type="match status" value="1"/>
</dbReference>
<evidence type="ECO:0000256" key="22">
    <source>
        <dbReference type="SAM" id="MobiDB-lite"/>
    </source>
</evidence>
<evidence type="ECO:0000256" key="5">
    <source>
        <dbReference type="ARBA" id="ARBA00022692"/>
    </source>
</evidence>
<dbReference type="OrthoDB" id="410651at2759"/>
<keyword evidence="10" id="KW-0456">Lyase</keyword>
<evidence type="ECO:0000256" key="23">
    <source>
        <dbReference type="SAM" id="Phobius"/>
    </source>
</evidence>
<dbReference type="GO" id="GO:0004364">
    <property type="term" value="F:glutathione transferase activity"/>
    <property type="evidence" value="ECO:0007669"/>
    <property type="project" value="TreeGrafter"/>
</dbReference>
<keyword evidence="3" id="KW-0597">Phosphoprotein</keyword>
<comment type="catalytic activity">
    <reaction evidence="21">
        <text>leukotriene C4 = leukotriene A4 + glutathione</text>
        <dbReference type="Rhea" id="RHEA:17617"/>
        <dbReference type="ChEBI" id="CHEBI:57463"/>
        <dbReference type="ChEBI" id="CHEBI:57925"/>
        <dbReference type="ChEBI" id="CHEBI:57973"/>
        <dbReference type="EC" id="4.4.1.20"/>
    </reaction>
    <physiologicalReaction direction="right-to-left" evidence="21">
        <dbReference type="Rhea" id="RHEA:17619"/>
    </physiologicalReaction>
</comment>
<keyword evidence="8 23" id="KW-1133">Transmembrane helix</keyword>
<dbReference type="PROSITE" id="PS01297">
    <property type="entry name" value="FLAP_GST2_LTC4S"/>
    <property type="match status" value="1"/>
</dbReference>
<evidence type="ECO:0000256" key="3">
    <source>
        <dbReference type="ARBA" id="ARBA00022553"/>
    </source>
</evidence>
<keyword evidence="7" id="KW-0256">Endoplasmic reticulum</keyword>
<comment type="pathway">
    <text evidence="14">Lipid metabolism; leukotriene C4 biosynthesis.</text>
</comment>
<evidence type="ECO:0000256" key="18">
    <source>
        <dbReference type="ARBA" id="ARBA00041943"/>
    </source>
</evidence>
<evidence type="ECO:0000256" key="15">
    <source>
        <dbReference type="ARBA" id="ARBA00039056"/>
    </source>
</evidence>
<dbReference type="FunFam" id="1.20.120.550:FF:000003">
    <property type="entry name" value="Leukotriene C4 synthase"/>
    <property type="match status" value="1"/>
</dbReference>
<dbReference type="InterPro" id="IPR023352">
    <property type="entry name" value="MAPEG-like_dom_sf"/>
</dbReference>
<evidence type="ECO:0000256" key="11">
    <source>
        <dbReference type="ARBA" id="ARBA00023242"/>
    </source>
</evidence>
<dbReference type="InterPro" id="IPR050997">
    <property type="entry name" value="MAPEG"/>
</dbReference>
<comment type="function">
    <text evidence="19">Catalyzes the conjugation of leukotriene A4 with reduced glutathione (GSH) to form leukotriene C4 with high specificity. Can also catalyze the transfer of a glutathionyl group from glutathione (GSH) to 13(S),14(S)-epoxy-docosahexaenoic acid to form maresin conjugate in tissue regeneration 1 (MCTR1), a bioactive lipid mediator that possess potent anti-inflammatory and proresolving actions.</text>
</comment>
<evidence type="ECO:0000256" key="20">
    <source>
        <dbReference type="ARBA" id="ARBA00046493"/>
    </source>
</evidence>
<evidence type="ECO:0000256" key="21">
    <source>
        <dbReference type="ARBA" id="ARBA00049298"/>
    </source>
</evidence>
<proteinExistence type="inferred from homology"/>
<evidence type="ECO:0000256" key="6">
    <source>
        <dbReference type="ARBA" id="ARBA00022751"/>
    </source>
</evidence>
<comment type="similarity">
    <text evidence="2">Belongs to the MAPEG family.</text>
</comment>
<dbReference type="GO" id="GO:0005640">
    <property type="term" value="C:nuclear outer membrane"/>
    <property type="evidence" value="ECO:0007669"/>
    <property type="project" value="UniProtKB-SubCell"/>
</dbReference>
<evidence type="ECO:0000256" key="12">
    <source>
        <dbReference type="ARBA" id="ARBA00036460"/>
    </source>
</evidence>
<dbReference type="PANTHER" id="PTHR10250">
    <property type="entry name" value="MICROSOMAL GLUTATHIONE S-TRANSFERASE"/>
    <property type="match status" value="1"/>
</dbReference>
<dbReference type="PANTHER" id="PTHR10250:SF4">
    <property type="entry name" value="LEUKOTRIENE C4 SYNTHASE"/>
    <property type="match status" value="1"/>
</dbReference>
<accession>A0A9D3NTZ5</accession>
<sequence length="250" mass="27386">MESNTRTEVLETDPSSELQEMQSSPSDTTDLDESDPDFVVGSSASSSSSPAPSTEGEEDAKDPGSGWIGRNGLVWFSTNEETLCFSQPARGVTPGPTRYAILVWVAAVTVLGVLEQAYFSLKVIYARRKYSVPPPATTGHPDFERVFRAQANCSEYFPLFVITLWLAGLFFSQALSAMLGFLYIYGRYQYFHGYAESAQGRLAPLYFTAKVQWGLIGLSVFGVLCSMSRLHLGVDLLGSLCEVLGLNQLE</sequence>
<dbReference type="InterPro" id="IPR001446">
    <property type="entry name" value="5_LipOase_AP"/>
</dbReference>
<feature type="transmembrane region" description="Helical" evidence="23">
    <location>
        <begin position="156"/>
        <end position="185"/>
    </location>
</feature>
<comment type="caution">
    <text evidence="24">The sequence shown here is derived from an EMBL/GenBank/DDBJ whole genome shotgun (WGS) entry which is preliminary data.</text>
</comment>
<dbReference type="GO" id="GO:0004602">
    <property type="term" value="F:glutathione peroxidase activity"/>
    <property type="evidence" value="ECO:0007669"/>
    <property type="project" value="TreeGrafter"/>
</dbReference>
<keyword evidence="9 23" id="KW-0472">Membrane</keyword>
<protein>
    <recommendedName>
        <fullName evidence="16">Leukotriene C4 synthase</fullName>
        <ecNumber evidence="15">4.4.1.20</ecNumber>
    </recommendedName>
    <alternativeName>
        <fullName evidence="18">Glutathione S-transferase LTC4</fullName>
    </alternativeName>
    <alternativeName>
        <fullName evidence="17">Leukotriene-C(4) synthase</fullName>
    </alternativeName>
</protein>
<dbReference type="Proteomes" id="UP000824219">
    <property type="component" value="Linkage Group LG08"/>
</dbReference>
<evidence type="ECO:0000256" key="14">
    <source>
        <dbReference type="ARBA" id="ARBA00037884"/>
    </source>
</evidence>
<evidence type="ECO:0000256" key="8">
    <source>
        <dbReference type="ARBA" id="ARBA00022989"/>
    </source>
</evidence>
<reference evidence="24 25" key="1">
    <citation type="submission" date="2021-06" db="EMBL/GenBank/DDBJ databases">
        <title>Chromosome-level genome assembly of the red-tail catfish (Hemibagrus wyckioides).</title>
        <authorList>
            <person name="Shao F."/>
        </authorList>
    </citation>
    <scope>NUCLEOTIDE SEQUENCE [LARGE SCALE GENOMIC DNA]</scope>
    <source>
        <strain evidence="24">EC202008001</strain>
        <tissue evidence="24">Blood</tissue>
    </source>
</reference>
<comment type="subunit">
    <text evidence="20">Homotrimer. Interacts with ALOX5AP and ALOX5.</text>
</comment>
<dbReference type="GO" id="GO:0005789">
    <property type="term" value="C:endoplasmic reticulum membrane"/>
    <property type="evidence" value="ECO:0007669"/>
    <property type="project" value="UniProtKB-SubCell"/>
</dbReference>
<evidence type="ECO:0000256" key="10">
    <source>
        <dbReference type="ARBA" id="ARBA00023239"/>
    </source>
</evidence>
<keyword evidence="4" id="KW-0808">Transferase</keyword>
<dbReference type="EMBL" id="JAHKSW010000008">
    <property type="protein sequence ID" value="KAG7328973.1"/>
    <property type="molecule type" value="Genomic_DNA"/>
</dbReference>
<evidence type="ECO:0000256" key="16">
    <source>
        <dbReference type="ARBA" id="ARBA00039419"/>
    </source>
</evidence>
<feature type="transmembrane region" description="Helical" evidence="23">
    <location>
        <begin position="99"/>
        <end position="121"/>
    </location>
</feature>
<evidence type="ECO:0000256" key="9">
    <source>
        <dbReference type="ARBA" id="ARBA00023136"/>
    </source>
</evidence>
<keyword evidence="5 23" id="KW-0812">Transmembrane</keyword>
<evidence type="ECO:0000256" key="1">
    <source>
        <dbReference type="ARBA" id="ARBA00004477"/>
    </source>
</evidence>
<dbReference type="InterPro" id="IPR018295">
    <property type="entry name" value="FLAP/GST2/LTC4S_CS"/>
</dbReference>
<evidence type="ECO:0000256" key="4">
    <source>
        <dbReference type="ARBA" id="ARBA00022679"/>
    </source>
</evidence>
<dbReference type="PRINTS" id="PR00488">
    <property type="entry name" value="5LPOXGNASEAP"/>
</dbReference>
<dbReference type="GO" id="GO:0019370">
    <property type="term" value="P:leukotriene biosynthetic process"/>
    <property type="evidence" value="ECO:0007669"/>
    <property type="project" value="UniProtKB-KW"/>
</dbReference>
<dbReference type="Gene3D" id="1.20.120.550">
    <property type="entry name" value="Membrane associated eicosanoid/glutathione metabolism-like domain"/>
    <property type="match status" value="1"/>
</dbReference>
<dbReference type="AlphaFoldDB" id="A0A9D3NTZ5"/>
<keyword evidence="11" id="KW-0539">Nucleus</keyword>
<evidence type="ECO:0000256" key="7">
    <source>
        <dbReference type="ARBA" id="ARBA00022824"/>
    </source>
</evidence>
<evidence type="ECO:0000256" key="19">
    <source>
        <dbReference type="ARBA" id="ARBA00045217"/>
    </source>
</evidence>
<feature type="region of interest" description="Disordered" evidence="22">
    <location>
        <begin position="1"/>
        <end position="67"/>
    </location>
</feature>
<evidence type="ECO:0000256" key="17">
    <source>
        <dbReference type="ARBA" id="ARBA00041224"/>
    </source>
</evidence>
<comment type="subcellular location">
    <subcellularLocation>
        <location evidence="1">Endoplasmic reticulum membrane</location>
        <topology evidence="1">Multi-pass membrane protein</topology>
    </subcellularLocation>
    <subcellularLocation>
        <location evidence="13">Nucleus outer membrane</location>
        <topology evidence="13">Multi-pass membrane protein</topology>
    </subcellularLocation>
</comment>
<feature type="compositionally biased region" description="Low complexity" evidence="22">
    <location>
        <begin position="42"/>
        <end position="53"/>
    </location>
</feature>
<dbReference type="GO" id="GO:0004464">
    <property type="term" value="F:leukotriene-C4 synthase activity"/>
    <property type="evidence" value="ECO:0007669"/>
    <property type="project" value="UniProtKB-EC"/>
</dbReference>
<keyword evidence="6" id="KW-0434">Leukotriene biosynthesis</keyword>
<dbReference type="InterPro" id="IPR001129">
    <property type="entry name" value="Membr-assoc_MAPEG"/>
</dbReference>
<evidence type="ECO:0000256" key="13">
    <source>
        <dbReference type="ARBA" id="ARBA00037823"/>
    </source>
</evidence>
<keyword evidence="25" id="KW-1185">Reference proteome</keyword>
<dbReference type="EC" id="4.4.1.20" evidence="15"/>
<gene>
    <name evidence="24" type="ORF">KOW79_007147</name>
</gene>
<evidence type="ECO:0000256" key="2">
    <source>
        <dbReference type="ARBA" id="ARBA00010459"/>
    </source>
</evidence>
<organism evidence="24 25">
    <name type="scientific">Hemibagrus wyckioides</name>
    <dbReference type="NCBI Taxonomy" id="337641"/>
    <lineage>
        <taxon>Eukaryota</taxon>
        <taxon>Metazoa</taxon>
        <taxon>Chordata</taxon>
        <taxon>Craniata</taxon>
        <taxon>Vertebrata</taxon>
        <taxon>Euteleostomi</taxon>
        <taxon>Actinopterygii</taxon>
        <taxon>Neopterygii</taxon>
        <taxon>Teleostei</taxon>
        <taxon>Ostariophysi</taxon>
        <taxon>Siluriformes</taxon>
        <taxon>Bagridae</taxon>
        <taxon>Hemibagrus</taxon>
    </lineage>
</organism>
<evidence type="ECO:0000313" key="25">
    <source>
        <dbReference type="Proteomes" id="UP000824219"/>
    </source>
</evidence>
<dbReference type="GO" id="GO:0008047">
    <property type="term" value="F:enzyme activator activity"/>
    <property type="evidence" value="ECO:0007669"/>
    <property type="project" value="InterPro"/>
</dbReference>